<evidence type="ECO:0000256" key="15">
    <source>
        <dbReference type="ARBA" id="ARBA00023172"/>
    </source>
</evidence>
<evidence type="ECO:0000256" key="7">
    <source>
        <dbReference type="ARBA" id="ARBA00022723"/>
    </source>
</evidence>
<dbReference type="InterPro" id="IPR014146">
    <property type="entry name" value="LigD_ligase_dom"/>
</dbReference>
<evidence type="ECO:0000256" key="1">
    <source>
        <dbReference type="ARBA" id="ARBA00001936"/>
    </source>
</evidence>
<dbReference type="InterPro" id="IPR012340">
    <property type="entry name" value="NA-bd_OB-fold"/>
</dbReference>
<dbReference type="GO" id="GO:0006281">
    <property type="term" value="P:DNA repair"/>
    <property type="evidence" value="ECO:0007669"/>
    <property type="project" value="UniProtKB-KW"/>
</dbReference>
<dbReference type="NCBIfam" id="TIGR02777">
    <property type="entry name" value="LigD_PE_dom"/>
    <property type="match status" value="1"/>
</dbReference>
<dbReference type="GO" id="GO:0003887">
    <property type="term" value="F:DNA-directed DNA polymerase activity"/>
    <property type="evidence" value="ECO:0007669"/>
    <property type="project" value="UniProtKB-KW"/>
</dbReference>
<dbReference type="InterPro" id="IPR012309">
    <property type="entry name" value="DNA_ligase_ATP-dep_C"/>
</dbReference>
<accession>A0A5S4V9P7</accession>
<dbReference type="Pfam" id="PF21686">
    <property type="entry name" value="LigD_Prim-Pol"/>
    <property type="match status" value="1"/>
</dbReference>
<dbReference type="Gene3D" id="3.30.1490.70">
    <property type="match status" value="1"/>
</dbReference>
<evidence type="ECO:0000256" key="18">
    <source>
        <dbReference type="ARBA" id="ARBA00023268"/>
    </source>
</evidence>
<keyword evidence="6" id="KW-0540">Nuclease</keyword>
<name>A0A5S4V9P7_9MICO</name>
<keyword evidence="7" id="KW-0479">Metal-binding</keyword>
<dbReference type="PROSITE" id="PS00697">
    <property type="entry name" value="DNA_LIGASE_A1"/>
    <property type="match status" value="1"/>
</dbReference>
<evidence type="ECO:0000256" key="22">
    <source>
        <dbReference type="ARBA" id="ARBA00049990"/>
    </source>
</evidence>
<dbReference type="AlphaFoldDB" id="A0A5S4V9P7"/>
<keyword evidence="12" id="KW-0067">ATP-binding</keyword>
<evidence type="ECO:0000256" key="6">
    <source>
        <dbReference type="ARBA" id="ARBA00022722"/>
    </source>
</evidence>
<dbReference type="GO" id="GO:0004527">
    <property type="term" value="F:exonuclease activity"/>
    <property type="evidence" value="ECO:0007669"/>
    <property type="project" value="UniProtKB-KW"/>
</dbReference>
<dbReference type="Pfam" id="PF01068">
    <property type="entry name" value="DNA_ligase_A_M"/>
    <property type="match status" value="1"/>
</dbReference>
<evidence type="ECO:0000256" key="10">
    <source>
        <dbReference type="ARBA" id="ARBA00022801"/>
    </source>
</evidence>
<keyword evidence="9" id="KW-0227">DNA damage</keyword>
<feature type="compositionally biased region" description="Basic and acidic residues" evidence="23">
    <location>
        <begin position="484"/>
        <end position="498"/>
    </location>
</feature>
<keyword evidence="13" id="KW-0239">DNA-directed DNA polymerase</keyword>
<evidence type="ECO:0000259" key="24">
    <source>
        <dbReference type="PROSITE" id="PS50160"/>
    </source>
</evidence>
<evidence type="ECO:0000256" key="11">
    <source>
        <dbReference type="ARBA" id="ARBA00022839"/>
    </source>
</evidence>
<feature type="region of interest" description="Disordered" evidence="23">
    <location>
        <begin position="452"/>
        <end position="521"/>
    </location>
</feature>
<evidence type="ECO:0000256" key="3">
    <source>
        <dbReference type="ARBA" id="ARBA00022598"/>
    </source>
</evidence>
<proteinExistence type="inferred from homology"/>
<evidence type="ECO:0000256" key="14">
    <source>
        <dbReference type="ARBA" id="ARBA00023125"/>
    </source>
</evidence>
<dbReference type="InterPro" id="IPR014144">
    <property type="entry name" value="LigD_PE_domain"/>
</dbReference>
<evidence type="ECO:0000256" key="9">
    <source>
        <dbReference type="ARBA" id="ARBA00022763"/>
    </source>
</evidence>
<evidence type="ECO:0000256" key="17">
    <source>
        <dbReference type="ARBA" id="ARBA00023211"/>
    </source>
</evidence>
<dbReference type="NCBIfam" id="TIGR02779">
    <property type="entry name" value="NHEJ_ligase_lig"/>
    <property type="match status" value="1"/>
</dbReference>
<organism evidence="25 26">
    <name type="scientific">Agromyces mariniharenae</name>
    <dbReference type="NCBI Taxonomy" id="2604423"/>
    <lineage>
        <taxon>Bacteria</taxon>
        <taxon>Bacillati</taxon>
        <taxon>Actinomycetota</taxon>
        <taxon>Actinomycetes</taxon>
        <taxon>Micrococcales</taxon>
        <taxon>Microbacteriaceae</taxon>
        <taxon>Agromyces</taxon>
    </lineage>
</organism>
<keyword evidence="17" id="KW-0464">Manganese</keyword>
<dbReference type="GO" id="GO:0046872">
    <property type="term" value="F:metal ion binding"/>
    <property type="evidence" value="ECO:0007669"/>
    <property type="project" value="UniProtKB-KW"/>
</dbReference>
<evidence type="ECO:0000256" key="16">
    <source>
        <dbReference type="ARBA" id="ARBA00023204"/>
    </source>
</evidence>
<dbReference type="InterPro" id="IPR012310">
    <property type="entry name" value="DNA_ligase_ATP-dep_cent"/>
</dbReference>
<dbReference type="Pfam" id="PF04679">
    <property type="entry name" value="DNA_ligase_A_C"/>
    <property type="match status" value="1"/>
</dbReference>
<dbReference type="Gene3D" id="3.30.470.30">
    <property type="entry name" value="DNA ligase/mRNA capping enzyme"/>
    <property type="match status" value="1"/>
</dbReference>
<comment type="cofactor">
    <cofactor evidence="1">
        <name>Mn(2+)</name>
        <dbReference type="ChEBI" id="CHEBI:29035"/>
    </cofactor>
</comment>
<evidence type="ECO:0000256" key="4">
    <source>
        <dbReference type="ARBA" id="ARBA00022679"/>
    </source>
</evidence>
<dbReference type="CDD" id="cd07971">
    <property type="entry name" value="OBF_DNA_ligase_LigD"/>
    <property type="match status" value="1"/>
</dbReference>
<dbReference type="Gene3D" id="2.40.50.140">
    <property type="entry name" value="Nucleic acid-binding proteins"/>
    <property type="match status" value="1"/>
</dbReference>
<dbReference type="PANTHER" id="PTHR42705:SF2">
    <property type="entry name" value="BIFUNCTIONAL NON-HOMOLOGOUS END JOINING PROTEIN LIGD"/>
    <property type="match status" value="1"/>
</dbReference>
<dbReference type="InterPro" id="IPR016059">
    <property type="entry name" value="DNA_ligase_ATP-dep_CS"/>
</dbReference>
<dbReference type="PANTHER" id="PTHR42705">
    <property type="entry name" value="BIFUNCTIONAL NON-HOMOLOGOUS END JOINING PROTEIN LIGD"/>
    <property type="match status" value="1"/>
</dbReference>
<sequence>MEVDGRRLRLTNLDKVMYPETGMTKGEVISYYAEVAPVMVPLTAGRPVTRKRWVQGVGTPDAPGQVFFEKNLAEHAPDWVRRGVIQHSDGPKTYPIADNRATLVWLAQQASLEVHVPQWRFRPDGERGNPDRMVFDLDPGPGMGLAECAEVARLVRAILDGMSLEAYPVTSGSKGIHLYAPLDGAQSSEQISAVAHELARALEADHPELIVSSMRKTLRERRVLIDWSQNNRNKTTIAPYSLRGRFRPTVAAPRTWEELADPDLRHLEAHEVLERVAAGIDPTAPLAASGGGAHGPLATYLSMREVGATPEPMPSSAWGAPSEGLPRFVIQEHHARRLHYDLRLERDGVLKSWAVPRGIPEGTDRNNLAVQTEDHPMEYLVFEGTIPTGQYGAGGMTVWDTGTYETEKWRDEEVIFTLTGRPGGPLGEVRLALIRTEGEGEKSQWLLHRMKDQRAGHWSPSSKARHASSVAADATDEADDPPGVDERASTPVIEEHPAKPNASRNPLARTGEPAPRPTDGVEPILVRPMLATSGTLGRLAGEEWALEWKWDGIRVLARADGGGVRLLSRRGNDVTATYPELAGLPRVLRGDALVDGEIVALDEHGRPSFERIQQRMNLTRPREIERVAASVPVRLLLFDVLEIAGSPVTQLPYRRRRELLERLLRPRAGVPVEVPAAATGEPAEAFEESRRLGLEGLVAKRPDSPYRPGVRSEDWQKLKLTRTQEVVIGGYRKGSGTRTGHIRSLLVGIPGDHGLEYAGRVGSGFREVELDRLLQRLGELEQPAPPFLAVPAIDAKDAVWVRPELVGEIEFGEWTRTGVARHPRWRGLRSDKSPDEVVREA</sequence>
<feature type="compositionally biased region" description="Acidic residues" evidence="23">
    <location>
        <begin position="474"/>
        <end position="483"/>
    </location>
</feature>
<dbReference type="GO" id="GO:0003910">
    <property type="term" value="F:DNA ligase (ATP) activity"/>
    <property type="evidence" value="ECO:0007669"/>
    <property type="project" value="UniProtKB-EC"/>
</dbReference>
<evidence type="ECO:0000313" key="25">
    <source>
        <dbReference type="EMBL" id="TYL54633.1"/>
    </source>
</evidence>
<comment type="similarity">
    <text evidence="21">In the C-terminal section; belongs to the ATP-dependent DNA ligase family.</text>
</comment>
<dbReference type="GO" id="GO:0006310">
    <property type="term" value="P:DNA recombination"/>
    <property type="evidence" value="ECO:0007669"/>
    <property type="project" value="UniProtKB-KW"/>
</dbReference>
<keyword evidence="26" id="KW-1185">Reference proteome</keyword>
<evidence type="ECO:0000256" key="12">
    <source>
        <dbReference type="ARBA" id="ARBA00022840"/>
    </source>
</evidence>
<keyword evidence="10" id="KW-0378">Hydrolase</keyword>
<dbReference type="PROSITE" id="PS50160">
    <property type="entry name" value="DNA_LIGASE_A3"/>
    <property type="match status" value="1"/>
</dbReference>
<keyword evidence="4" id="KW-0808">Transferase</keyword>
<gene>
    <name evidence="25" type="ORF">FYC51_06290</name>
</gene>
<evidence type="ECO:0000256" key="21">
    <source>
        <dbReference type="ARBA" id="ARBA00049981"/>
    </source>
</evidence>
<evidence type="ECO:0000256" key="5">
    <source>
        <dbReference type="ARBA" id="ARBA00022695"/>
    </source>
</evidence>
<keyword evidence="8" id="KW-0547">Nucleotide-binding</keyword>
<keyword evidence="16" id="KW-0234">DNA repair</keyword>
<comment type="similarity">
    <text evidence="22">In the N-terminal section; belongs to the LigD polymerase family.</text>
</comment>
<dbReference type="EC" id="6.5.1.1" evidence="2"/>
<dbReference type="InterPro" id="IPR033649">
    <property type="entry name" value="MtLigD_Pol-like"/>
</dbReference>
<feature type="domain" description="ATP-dependent DNA ligase family profile" evidence="24">
    <location>
        <begin position="626"/>
        <end position="748"/>
    </location>
</feature>
<protein>
    <recommendedName>
        <fullName evidence="2">DNA ligase (ATP)</fullName>
        <ecNumber evidence="2">6.5.1.1</ecNumber>
    </recommendedName>
    <alternativeName>
        <fullName evidence="19">NHEJ DNA polymerase</fullName>
    </alternativeName>
</protein>
<dbReference type="NCBIfam" id="TIGR02778">
    <property type="entry name" value="ligD_pol"/>
    <property type="match status" value="1"/>
</dbReference>
<dbReference type="Proteomes" id="UP000325243">
    <property type="component" value="Unassembled WGS sequence"/>
</dbReference>
<dbReference type="SUPFAM" id="SSF50249">
    <property type="entry name" value="Nucleic acid-binding proteins"/>
    <property type="match status" value="1"/>
</dbReference>
<dbReference type="NCBIfam" id="NF007210">
    <property type="entry name" value="PRK09632.1"/>
    <property type="match status" value="1"/>
</dbReference>
<reference evidence="25 26" key="1">
    <citation type="submission" date="2019-08" db="EMBL/GenBank/DDBJ databases">
        <authorList>
            <person name="Hu J."/>
        </authorList>
    </citation>
    <scope>NUCLEOTIDE SEQUENCE [LARGE SCALE GENOMIC DNA]</scope>
    <source>
        <strain evidence="25 26">NEAU-184</strain>
    </source>
</reference>
<evidence type="ECO:0000256" key="19">
    <source>
        <dbReference type="ARBA" id="ARBA00029943"/>
    </source>
</evidence>
<dbReference type="InterPro" id="IPR052171">
    <property type="entry name" value="NHEJ_LigD"/>
</dbReference>
<comment type="catalytic activity">
    <reaction evidence="20">
        <text>ATP + (deoxyribonucleotide)n-3'-hydroxyl + 5'-phospho-(deoxyribonucleotide)m = (deoxyribonucleotide)n+m + AMP + diphosphate.</text>
        <dbReference type="EC" id="6.5.1.1"/>
    </reaction>
</comment>
<keyword evidence="18" id="KW-0511">Multifunctional enzyme</keyword>
<evidence type="ECO:0000256" key="8">
    <source>
        <dbReference type="ARBA" id="ARBA00022741"/>
    </source>
</evidence>
<evidence type="ECO:0000256" key="2">
    <source>
        <dbReference type="ARBA" id="ARBA00012727"/>
    </source>
</evidence>
<keyword evidence="14" id="KW-0238">DNA-binding</keyword>
<dbReference type="GO" id="GO:0003677">
    <property type="term" value="F:DNA binding"/>
    <property type="evidence" value="ECO:0007669"/>
    <property type="project" value="UniProtKB-KW"/>
</dbReference>
<dbReference type="GO" id="GO:0005524">
    <property type="term" value="F:ATP binding"/>
    <property type="evidence" value="ECO:0007669"/>
    <property type="project" value="UniProtKB-KW"/>
</dbReference>
<keyword evidence="11" id="KW-0269">Exonuclease</keyword>
<keyword evidence="15" id="KW-0233">DNA recombination</keyword>
<evidence type="ECO:0000313" key="26">
    <source>
        <dbReference type="Proteomes" id="UP000325243"/>
    </source>
</evidence>
<dbReference type="InterPro" id="IPR014145">
    <property type="entry name" value="LigD_pol_dom"/>
</dbReference>
<dbReference type="EMBL" id="VSSB01000001">
    <property type="protein sequence ID" value="TYL54633.1"/>
    <property type="molecule type" value="Genomic_DNA"/>
</dbReference>
<evidence type="ECO:0000256" key="20">
    <source>
        <dbReference type="ARBA" id="ARBA00034003"/>
    </source>
</evidence>
<dbReference type="Gene3D" id="3.90.920.10">
    <property type="entry name" value="DNA primase, PRIM domain"/>
    <property type="match status" value="1"/>
</dbReference>
<dbReference type="CDD" id="cd04863">
    <property type="entry name" value="MtLigD_Pol_like"/>
    <property type="match status" value="1"/>
</dbReference>
<evidence type="ECO:0000256" key="13">
    <source>
        <dbReference type="ARBA" id="ARBA00022932"/>
    </source>
</evidence>
<dbReference type="SUPFAM" id="SSF56091">
    <property type="entry name" value="DNA ligase/mRNA capping enzyme, catalytic domain"/>
    <property type="match status" value="1"/>
</dbReference>
<keyword evidence="5" id="KW-0548">Nucleotidyltransferase</keyword>
<comment type="caution">
    <text evidence="25">The sequence shown here is derived from an EMBL/GenBank/DDBJ whole genome shotgun (WGS) entry which is preliminary data.</text>
</comment>
<dbReference type="CDD" id="cd07906">
    <property type="entry name" value="Adenylation_DNA_ligase_LigD_LigC"/>
    <property type="match status" value="1"/>
</dbReference>
<evidence type="ECO:0000256" key="23">
    <source>
        <dbReference type="SAM" id="MobiDB-lite"/>
    </source>
</evidence>
<dbReference type="Pfam" id="PF13298">
    <property type="entry name" value="LigD_N"/>
    <property type="match status" value="1"/>
</dbReference>
<keyword evidence="3 25" id="KW-0436">Ligase</keyword>